<name>A0A9N8HL73_9STRA</name>
<keyword evidence="3" id="KW-1185">Reference proteome</keyword>
<dbReference type="InterPro" id="IPR036291">
    <property type="entry name" value="NAD(P)-bd_dom_sf"/>
</dbReference>
<dbReference type="InterPro" id="IPR003781">
    <property type="entry name" value="CoA-bd"/>
</dbReference>
<dbReference type="SMART" id="SM00881">
    <property type="entry name" value="CoA_binding"/>
    <property type="match status" value="1"/>
</dbReference>
<dbReference type="EMBL" id="CAICTM010001005">
    <property type="protein sequence ID" value="CAB9519308.1"/>
    <property type="molecule type" value="Genomic_DNA"/>
</dbReference>
<evidence type="ECO:0000313" key="3">
    <source>
        <dbReference type="Proteomes" id="UP001153069"/>
    </source>
</evidence>
<gene>
    <name evidence="2" type="ORF">SEMRO_1007_G230460.1</name>
</gene>
<dbReference type="PANTHER" id="PTHR33303">
    <property type="entry name" value="CYTOPLASMIC PROTEIN-RELATED"/>
    <property type="match status" value="1"/>
</dbReference>
<dbReference type="OrthoDB" id="5138418at2759"/>
<accession>A0A9N8HL73</accession>
<proteinExistence type="predicted"/>
<dbReference type="Pfam" id="PF13380">
    <property type="entry name" value="CoA_binding_2"/>
    <property type="match status" value="1"/>
</dbReference>
<protein>
    <submittedName>
        <fullName evidence="2">CoA-binding domain protein</fullName>
    </submittedName>
</protein>
<evidence type="ECO:0000259" key="1">
    <source>
        <dbReference type="SMART" id="SM00881"/>
    </source>
</evidence>
<dbReference type="Proteomes" id="UP001153069">
    <property type="component" value="Unassembled WGS sequence"/>
</dbReference>
<organism evidence="2 3">
    <name type="scientific">Seminavis robusta</name>
    <dbReference type="NCBI Taxonomy" id="568900"/>
    <lineage>
        <taxon>Eukaryota</taxon>
        <taxon>Sar</taxon>
        <taxon>Stramenopiles</taxon>
        <taxon>Ochrophyta</taxon>
        <taxon>Bacillariophyta</taxon>
        <taxon>Bacillariophyceae</taxon>
        <taxon>Bacillariophycidae</taxon>
        <taxon>Naviculales</taxon>
        <taxon>Naviculaceae</taxon>
        <taxon>Seminavis</taxon>
    </lineage>
</organism>
<dbReference type="SUPFAM" id="SSF51735">
    <property type="entry name" value="NAD(P)-binding Rossmann-fold domains"/>
    <property type="match status" value="1"/>
</dbReference>
<feature type="domain" description="CoA-binding" evidence="1">
    <location>
        <begin position="17"/>
        <end position="112"/>
    </location>
</feature>
<evidence type="ECO:0000313" key="2">
    <source>
        <dbReference type="EMBL" id="CAB9519308.1"/>
    </source>
</evidence>
<dbReference type="AlphaFoldDB" id="A0A9N8HL73"/>
<comment type="caution">
    <text evidence="2">The sequence shown here is derived from an EMBL/GenBank/DDBJ whole genome shotgun (WGS) entry which is preliminary data.</text>
</comment>
<sequence>MSTTSAFQNNDATITKILTETKTIALVGASPKPHRDSHHVMEFLLDHGYNVIPVNPAQAGKQILGQDVVGNLKDIQEPVDMVDVFRNSEAAGPIVDEAIEIKAKSVWLQIGVINEEAAARATEAGLDVAMNLCPFREIPRLGIPPKVESEL</sequence>
<dbReference type="PANTHER" id="PTHR33303:SF2">
    <property type="entry name" value="COA-BINDING DOMAIN-CONTAINING PROTEIN"/>
    <property type="match status" value="1"/>
</dbReference>
<reference evidence="2" key="1">
    <citation type="submission" date="2020-06" db="EMBL/GenBank/DDBJ databases">
        <authorList>
            <consortium name="Plant Systems Biology data submission"/>
        </authorList>
    </citation>
    <scope>NUCLEOTIDE SEQUENCE</scope>
    <source>
        <strain evidence="2">D6</strain>
    </source>
</reference>
<dbReference type="Gene3D" id="3.40.50.720">
    <property type="entry name" value="NAD(P)-binding Rossmann-like Domain"/>
    <property type="match status" value="1"/>
</dbReference>